<reference evidence="28" key="2">
    <citation type="submission" date="2022-06" db="UniProtKB">
        <authorList>
            <consortium name="EnsemblMetazoa"/>
        </authorList>
    </citation>
    <scope>IDENTIFICATION</scope>
    <source>
        <strain evidence="28">PS312</strain>
    </source>
</reference>
<accession>A0A454Y0M9</accession>
<comment type="catalytic activity">
    <reaction evidence="16">
        <text>hexan-3-one + NADPH + O2 + H(+) = propyl propanoate + NADP(+) + H2O</text>
        <dbReference type="Rhea" id="RHEA:54848"/>
        <dbReference type="ChEBI" id="CHEBI:15377"/>
        <dbReference type="ChEBI" id="CHEBI:15378"/>
        <dbReference type="ChEBI" id="CHEBI:15379"/>
        <dbReference type="ChEBI" id="CHEBI:57783"/>
        <dbReference type="ChEBI" id="CHEBI:58349"/>
        <dbReference type="ChEBI" id="CHEBI:89828"/>
        <dbReference type="ChEBI" id="CHEBI:89891"/>
    </reaction>
    <physiologicalReaction direction="left-to-right" evidence="16">
        <dbReference type="Rhea" id="RHEA:54849"/>
    </physiologicalReaction>
</comment>
<comment type="catalytic activity">
    <reaction evidence="20">
        <text>hexan-3-one + NADPH + O2 + H(+) = ethyl butanoate + NADP(+) + H2O</text>
        <dbReference type="Rhea" id="RHEA:54844"/>
        <dbReference type="ChEBI" id="CHEBI:15377"/>
        <dbReference type="ChEBI" id="CHEBI:15378"/>
        <dbReference type="ChEBI" id="CHEBI:15379"/>
        <dbReference type="ChEBI" id="CHEBI:57783"/>
        <dbReference type="ChEBI" id="CHEBI:58349"/>
        <dbReference type="ChEBI" id="CHEBI:88764"/>
        <dbReference type="ChEBI" id="CHEBI:89891"/>
    </reaction>
    <physiologicalReaction direction="left-to-right" evidence="20">
        <dbReference type="Rhea" id="RHEA:54845"/>
    </physiologicalReaction>
</comment>
<evidence type="ECO:0000256" key="15">
    <source>
        <dbReference type="ARBA" id="ARBA00045722"/>
    </source>
</evidence>
<keyword evidence="29" id="KW-1185">Reference proteome</keyword>
<dbReference type="PANTHER" id="PTHR23023">
    <property type="entry name" value="DIMETHYLANILINE MONOOXYGENASE"/>
    <property type="match status" value="1"/>
</dbReference>
<dbReference type="SUPFAM" id="SSF51905">
    <property type="entry name" value="FAD/NAD(P)-binding domain"/>
    <property type="match status" value="2"/>
</dbReference>
<dbReference type="EC" id="1.-.-.-" evidence="27"/>
<dbReference type="GO" id="GO:0005789">
    <property type="term" value="C:endoplasmic reticulum membrane"/>
    <property type="evidence" value="ECO:0007669"/>
    <property type="project" value="UniProtKB-SubCell"/>
</dbReference>
<evidence type="ECO:0000256" key="25">
    <source>
        <dbReference type="ARBA" id="ARBA00049475"/>
    </source>
</evidence>
<evidence type="ECO:0000256" key="19">
    <source>
        <dbReference type="ARBA" id="ARBA00047864"/>
    </source>
</evidence>
<dbReference type="InterPro" id="IPR036188">
    <property type="entry name" value="FAD/NAD-bd_sf"/>
</dbReference>
<evidence type="ECO:0000256" key="23">
    <source>
        <dbReference type="ARBA" id="ARBA00048990"/>
    </source>
</evidence>
<keyword evidence="5" id="KW-0597">Phosphoprotein</keyword>
<evidence type="ECO:0000256" key="7">
    <source>
        <dbReference type="ARBA" id="ARBA00022692"/>
    </source>
</evidence>
<keyword evidence="11" id="KW-1133">Transmembrane helix</keyword>
<keyword evidence="8 26" id="KW-0274">FAD</keyword>
<evidence type="ECO:0000256" key="24">
    <source>
        <dbReference type="ARBA" id="ARBA00049443"/>
    </source>
</evidence>
<evidence type="ECO:0000256" key="8">
    <source>
        <dbReference type="ARBA" id="ARBA00022827"/>
    </source>
</evidence>
<dbReference type="GO" id="GO:0016174">
    <property type="term" value="F:NAD(P)H oxidase H2O2-forming activity"/>
    <property type="evidence" value="ECO:0007669"/>
    <property type="project" value="UniProtKB-EC"/>
</dbReference>
<comment type="catalytic activity">
    <reaction evidence="22">
        <text>(2E)-geranial + NADPH + O2 + H(+) = (1E)-2,6-dimethylhepta-1,5-dien-1-yl formate + NADP(+) + H2O</text>
        <dbReference type="Rhea" id="RHEA:54860"/>
        <dbReference type="ChEBI" id="CHEBI:15377"/>
        <dbReference type="ChEBI" id="CHEBI:15378"/>
        <dbReference type="ChEBI" id="CHEBI:15379"/>
        <dbReference type="ChEBI" id="CHEBI:16980"/>
        <dbReference type="ChEBI" id="CHEBI:57783"/>
        <dbReference type="ChEBI" id="CHEBI:58349"/>
        <dbReference type="ChEBI" id="CHEBI:138375"/>
    </reaction>
    <physiologicalReaction direction="left-to-right" evidence="22">
        <dbReference type="Rhea" id="RHEA:54861"/>
    </physiologicalReaction>
</comment>
<dbReference type="PIRSF" id="PIRSF000332">
    <property type="entry name" value="FMO"/>
    <property type="match status" value="1"/>
</dbReference>
<evidence type="ECO:0000256" key="3">
    <source>
        <dbReference type="ARBA" id="ARBA00009183"/>
    </source>
</evidence>
<name>A0A454Y0M9_PRIPA</name>
<dbReference type="GO" id="GO:0050661">
    <property type="term" value="F:NADP binding"/>
    <property type="evidence" value="ECO:0007669"/>
    <property type="project" value="InterPro"/>
</dbReference>
<dbReference type="PRINTS" id="PR00370">
    <property type="entry name" value="FMOXYGENASE"/>
</dbReference>
<comment type="catalytic activity">
    <reaction evidence="18">
        <text>sulcatone + NADPH + O2 + H(+) = 4-methylpent-3-en-1-yl acetate + NADP(+) + H2O</text>
        <dbReference type="Rhea" id="RHEA:54864"/>
        <dbReference type="ChEBI" id="CHEBI:15377"/>
        <dbReference type="ChEBI" id="CHEBI:15378"/>
        <dbReference type="ChEBI" id="CHEBI:15379"/>
        <dbReference type="ChEBI" id="CHEBI:16310"/>
        <dbReference type="ChEBI" id="CHEBI:57783"/>
        <dbReference type="ChEBI" id="CHEBI:58349"/>
        <dbReference type="ChEBI" id="CHEBI:138373"/>
    </reaction>
    <physiologicalReaction direction="left-to-right" evidence="18">
        <dbReference type="Rhea" id="RHEA:54865"/>
    </physiologicalReaction>
</comment>
<dbReference type="FunFam" id="3.50.50.60:FF:000257">
    <property type="entry name" value="Dimethylaniline monooxygenase [N-oxide-forming]"/>
    <property type="match status" value="1"/>
</dbReference>
<evidence type="ECO:0000256" key="14">
    <source>
        <dbReference type="ARBA" id="ARBA00023136"/>
    </source>
</evidence>
<evidence type="ECO:0000256" key="10">
    <source>
        <dbReference type="ARBA" id="ARBA00022857"/>
    </source>
</evidence>
<evidence type="ECO:0000256" key="2">
    <source>
        <dbReference type="ARBA" id="ARBA00004524"/>
    </source>
</evidence>
<keyword evidence="13" id="KW-0443">Lipid metabolism</keyword>
<evidence type="ECO:0000256" key="6">
    <source>
        <dbReference type="ARBA" id="ARBA00022630"/>
    </source>
</evidence>
<dbReference type="GO" id="GO:0004497">
    <property type="term" value="F:monooxygenase activity"/>
    <property type="evidence" value="ECO:0000318"/>
    <property type="project" value="GO_Central"/>
</dbReference>
<dbReference type="Gene3D" id="3.50.50.60">
    <property type="entry name" value="FAD/NAD(P)-binding domain"/>
    <property type="match status" value="4"/>
</dbReference>
<evidence type="ECO:0000256" key="20">
    <source>
        <dbReference type="ARBA" id="ARBA00047977"/>
    </source>
</evidence>
<evidence type="ECO:0000256" key="16">
    <source>
        <dbReference type="ARBA" id="ARBA00047426"/>
    </source>
</evidence>
<keyword evidence="14 26" id="KW-0472">Membrane</keyword>
<proteinExistence type="inferred from homology"/>
<evidence type="ECO:0000256" key="1">
    <source>
        <dbReference type="ARBA" id="ARBA00001974"/>
    </source>
</evidence>
<dbReference type="GO" id="GO:0006629">
    <property type="term" value="P:lipid metabolic process"/>
    <property type="evidence" value="ECO:0007669"/>
    <property type="project" value="UniProtKB-KW"/>
</dbReference>
<dbReference type="InterPro" id="IPR000960">
    <property type="entry name" value="Flavin_mOase"/>
</dbReference>
<keyword evidence="12 26" id="KW-0560">Oxidoreductase</keyword>
<comment type="catalytic activity">
    <reaction evidence="25">
        <text>octan-3-one + NADPH + O2 + H(+) = pentyl propanoate + NADP(+) + H2O</text>
        <dbReference type="Rhea" id="RHEA:54840"/>
        <dbReference type="ChEBI" id="CHEBI:15377"/>
        <dbReference type="ChEBI" id="CHEBI:15378"/>
        <dbReference type="ChEBI" id="CHEBI:15379"/>
        <dbReference type="ChEBI" id="CHEBI:57783"/>
        <dbReference type="ChEBI" id="CHEBI:58349"/>
        <dbReference type="ChEBI" id="CHEBI:80946"/>
        <dbReference type="ChEBI" id="CHEBI:87373"/>
    </reaction>
    <physiologicalReaction direction="left-to-right" evidence="25">
        <dbReference type="Rhea" id="RHEA:54841"/>
    </physiologicalReaction>
</comment>
<keyword evidence="26" id="KW-0256">Endoplasmic reticulum</keyword>
<dbReference type="OMA" id="ASEMWED"/>
<dbReference type="GO" id="GO:0050660">
    <property type="term" value="F:flavin adenine dinucleotide binding"/>
    <property type="evidence" value="ECO:0007669"/>
    <property type="project" value="InterPro"/>
</dbReference>
<evidence type="ECO:0000256" key="22">
    <source>
        <dbReference type="ARBA" id="ARBA00048989"/>
    </source>
</evidence>
<evidence type="ECO:0000256" key="21">
    <source>
        <dbReference type="ARBA" id="ARBA00048459"/>
    </source>
</evidence>
<evidence type="ECO:0000256" key="17">
    <source>
        <dbReference type="ARBA" id="ARBA00047574"/>
    </source>
</evidence>
<dbReference type="Pfam" id="PF00743">
    <property type="entry name" value="FMO-like"/>
    <property type="match status" value="1"/>
</dbReference>
<dbReference type="FunFam" id="3.50.50.60:FF:000065">
    <property type="entry name" value="Dimethylaniline monooxygenase [N-oxide-forming]"/>
    <property type="match status" value="1"/>
</dbReference>
<keyword evidence="4" id="KW-0488">Methylation</keyword>
<protein>
    <recommendedName>
        <fullName evidence="27">Flavin-containing monooxygenase</fullName>
        <ecNumber evidence="27">1.-.-.-</ecNumber>
    </recommendedName>
</protein>
<comment type="catalytic activity">
    <reaction evidence="24">
        <text>N,N-dimethylaniline + NADPH + O2 + H(+) = N,N-dimethylaniline N-oxide + NADP(+) + H2O</text>
        <dbReference type="Rhea" id="RHEA:24468"/>
        <dbReference type="ChEBI" id="CHEBI:15377"/>
        <dbReference type="ChEBI" id="CHEBI:15378"/>
        <dbReference type="ChEBI" id="CHEBI:15379"/>
        <dbReference type="ChEBI" id="CHEBI:16269"/>
        <dbReference type="ChEBI" id="CHEBI:17735"/>
        <dbReference type="ChEBI" id="CHEBI:57783"/>
        <dbReference type="ChEBI" id="CHEBI:58349"/>
        <dbReference type="EC" id="1.14.13.8"/>
    </reaction>
    <physiologicalReaction direction="left-to-right" evidence="24">
        <dbReference type="Rhea" id="RHEA:24469"/>
    </physiologicalReaction>
</comment>
<dbReference type="InterPro" id="IPR020946">
    <property type="entry name" value="Flavin_mOase-like"/>
</dbReference>
<dbReference type="InterPro" id="IPR002257">
    <property type="entry name" value="Flavin_mOase_5"/>
</dbReference>
<reference evidence="29" key="1">
    <citation type="journal article" date="2008" name="Nat. Genet.">
        <title>The Pristionchus pacificus genome provides a unique perspective on nematode lifestyle and parasitism.</title>
        <authorList>
            <person name="Dieterich C."/>
            <person name="Clifton S.W."/>
            <person name="Schuster L.N."/>
            <person name="Chinwalla A."/>
            <person name="Delehaunty K."/>
            <person name="Dinkelacker I."/>
            <person name="Fulton L."/>
            <person name="Fulton R."/>
            <person name="Godfrey J."/>
            <person name="Minx P."/>
            <person name="Mitreva M."/>
            <person name="Roeseler W."/>
            <person name="Tian H."/>
            <person name="Witte H."/>
            <person name="Yang S.P."/>
            <person name="Wilson R.K."/>
            <person name="Sommer R.J."/>
        </authorList>
    </citation>
    <scope>NUCLEOTIDE SEQUENCE [LARGE SCALE GENOMIC DNA]</scope>
    <source>
        <strain evidence="29">PS312</strain>
    </source>
</reference>
<evidence type="ECO:0000256" key="26">
    <source>
        <dbReference type="PIRNR" id="PIRNR000332"/>
    </source>
</evidence>
<comment type="cofactor">
    <cofactor evidence="1 26 27">
        <name>FAD</name>
        <dbReference type="ChEBI" id="CHEBI:57692"/>
    </cofactor>
</comment>
<accession>A0A8R1UG51</accession>
<dbReference type="OrthoDB" id="66881at2759"/>
<evidence type="ECO:0000256" key="27">
    <source>
        <dbReference type="RuleBase" id="RU361177"/>
    </source>
</evidence>
<keyword evidence="6 26" id="KW-0285">Flavoprotein</keyword>
<comment type="similarity">
    <text evidence="3 26 27">Belongs to the FMO family.</text>
</comment>
<keyword evidence="7" id="KW-0812">Transmembrane</keyword>
<dbReference type="FunFam" id="3.50.50.60:FF:000023">
    <property type="entry name" value="Dimethylaniline monooxygenase [N-oxide-forming]"/>
    <property type="match status" value="1"/>
</dbReference>
<keyword evidence="10 26" id="KW-0521">NADP</keyword>
<keyword evidence="26 27" id="KW-0503">Monooxygenase</keyword>
<dbReference type="GO" id="GO:0004499">
    <property type="term" value="F:N,N-dimethylaniline monooxygenase activity"/>
    <property type="evidence" value="ECO:0007669"/>
    <property type="project" value="UniProtKB-UniRule"/>
</dbReference>
<comment type="catalytic activity">
    <reaction evidence="21">
        <text>octan-3-one + NADPH + O2 + H(+) = ethyl hexanoate + NADP(+) + H2O</text>
        <dbReference type="Rhea" id="RHEA:54856"/>
        <dbReference type="ChEBI" id="CHEBI:15377"/>
        <dbReference type="ChEBI" id="CHEBI:15378"/>
        <dbReference type="ChEBI" id="CHEBI:15379"/>
        <dbReference type="ChEBI" id="CHEBI:57783"/>
        <dbReference type="ChEBI" id="CHEBI:58349"/>
        <dbReference type="ChEBI" id="CHEBI:80946"/>
        <dbReference type="ChEBI" id="CHEBI:86055"/>
    </reaction>
    <physiologicalReaction direction="left-to-right" evidence="21">
        <dbReference type="Rhea" id="RHEA:54857"/>
    </physiologicalReaction>
</comment>
<gene>
    <name evidence="28" type="primary">WBGene00111117</name>
</gene>
<dbReference type="InterPro" id="IPR050346">
    <property type="entry name" value="FMO-like"/>
</dbReference>
<comment type="function">
    <text evidence="15">Acts as a Baeyer-Villiger monooxygenase on a broad range of substrates. Catalyzes the insertion of an oxygen atom into a carbon-carbon bond adjacent to a carbonyl, which converts ketones to esters. Active on diverse carbonyl compounds, whereas soft nucleophiles are mostly non- or poorly reactive. In contrast with other forms of FMO it is non- or poorly active on 'classical' substrates such as drugs, pesticides, and dietary components containing soft nucleophilic heteroatoms. Able to oxidize drug molecules bearing a carbonyl group on an aliphatic chain, such as nabumetone and pentoxifylline. Also, in the absence of substrates, shows slow but yet significant NADPH oxidase activity. Acts as a positive modulator of cholesterol biosynthesis as well as glucose homeostasis, promoting metabolic aging via pleiotropic effects.</text>
</comment>
<comment type="catalytic activity">
    <reaction evidence="17">
        <text>heptan-2-one + NADPH + O2 + H(+) = pentyl acetate + NADP(+) + H2O</text>
        <dbReference type="Rhea" id="RHEA:54836"/>
        <dbReference type="ChEBI" id="CHEBI:5672"/>
        <dbReference type="ChEBI" id="CHEBI:15377"/>
        <dbReference type="ChEBI" id="CHEBI:15378"/>
        <dbReference type="ChEBI" id="CHEBI:15379"/>
        <dbReference type="ChEBI" id="CHEBI:57783"/>
        <dbReference type="ChEBI" id="CHEBI:58349"/>
        <dbReference type="ChEBI" id="CHEBI:87362"/>
    </reaction>
    <physiologicalReaction direction="left-to-right" evidence="17">
        <dbReference type="Rhea" id="RHEA:54837"/>
    </physiologicalReaction>
</comment>
<evidence type="ECO:0000256" key="13">
    <source>
        <dbReference type="ARBA" id="ARBA00023098"/>
    </source>
</evidence>
<comment type="catalytic activity">
    <reaction evidence="23">
        <text>heptan-4-one + NADPH + O2 + H(+) = propyl butanoate + NADP(+) + H2O</text>
        <dbReference type="Rhea" id="RHEA:54852"/>
        <dbReference type="ChEBI" id="CHEBI:15377"/>
        <dbReference type="ChEBI" id="CHEBI:15378"/>
        <dbReference type="ChEBI" id="CHEBI:15379"/>
        <dbReference type="ChEBI" id="CHEBI:57783"/>
        <dbReference type="ChEBI" id="CHEBI:58349"/>
        <dbReference type="ChEBI" id="CHEBI:89484"/>
        <dbReference type="ChEBI" id="CHEBI:89719"/>
    </reaction>
    <physiologicalReaction direction="left-to-right" evidence="23">
        <dbReference type="Rhea" id="RHEA:54853"/>
    </physiologicalReaction>
</comment>
<dbReference type="AlphaFoldDB" id="A0A454Y0M9"/>
<keyword evidence="9" id="KW-0492">Microsome</keyword>
<organism evidence="28 29">
    <name type="scientific">Pristionchus pacificus</name>
    <name type="common">Parasitic nematode worm</name>
    <dbReference type="NCBI Taxonomy" id="54126"/>
    <lineage>
        <taxon>Eukaryota</taxon>
        <taxon>Metazoa</taxon>
        <taxon>Ecdysozoa</taxon>
        <taxon>Nematoda</taxon>
        <taxon>Chromadorea</taxon>
        <taxon>Rhabditida</taxon>
        <taxon>Rhabditina</taxon>
        <taxon>Diplogasteromorpha</taxon>
        <taxon>Diplogasteroidea</taxon>
        <taxon>Neodiplogasteridae</taxon>
        <taxon>Pristionchus</taxon>
    </lineage>
</organism>
<dbReference type="EnsemblMetazoa" id="PPA21563.1">
    <property type="protein sequence ID" value="PPA21563.1"/>
    <property type="gene ID" value="WBGene00111117"/>
</dbReference>
<evidence type="ECO:0000256" key="9">
    <source>
        <dbReference type="ARBA" id="ARBA00022848"/>
    </source>
</evidence>
<sequence>MSVMNTIERRKRVCIVGAGAAGLPAVRHALLYGFETICYEGGAGIGGLWRYKPEETDESSVMKSTVINSSKEMSAYSDFPPKPEEANFMHNSHMHQYFVDYANKFMLNEVIKLHHKVQNVVRTDDYSTTGRWNVTVTDTKSGKTWTEMFDGVLLCTGHHSLPYFPQSWPGQNEFKGKITHSHSYKDHKGYEDKVVAVVGIGNSGGDIATELSKIAKQVYLIRRTGAWVFNRIYEFGRPIDCSFNTRFFNFFRQNFPLWVADTFVKWQLNRRFDHELYRLKPNHGAFGAHLTINDELPNRIAAGTVRVKPQIAQFTGPREIEFEDGSKVDEVDEVVLATGYSIDFPILEKGELIKVEDNVVDTFQFIFPMACEHDSLGIIGLIQPFGSVAPIAEMQARVVLDVLAGRSKLPSKVDTTQVKRLEHMEKQRKDMEERYWKSRRHTIQVDYFPYMDELASYIGCVPPYWFSYLPFDPVMAIHSFFGPFAPYYYRLGGPHAWPEARKTILSIEDRIAKGVNPTKSGTLFTYKHVLCNEILVGVLSFIAGIAIFSVLLAFFHYML</sequence>
<evidence type="ECO:0000256" key="12">
    <source>
        <dbReference type="ARBA" id="ARBA00023002"/>
    </source>
</evidence>
<evidence type="ECO:0000256" key="5">
    <source>
        <dbReference type="ARBA" id="ARBA00022553"/>
    </source>
</evidence>
<evidence type="ECO:0000256" key="4">
    <source>
        <dbReference type="ARBA" id="ARBA00022481"/>
    </source>
</evidence>
<dbReference type="PRINTS" id="PR01125">
    <property type="entry name" value="FMOXYGENASE5"/>
</dbReference>
<evidence type="ECO:0000256" key="11">
    <source>
        <dbReference type="ARBA" id="ARBA00022989"/>
    </source>
</evidence>
<dbReference type="FunFam" id="3.50.50.60:FF:000042">
    <property type="entry name" value="Dimethylaniline monooxygenase [N-oxide-forming]"/>
    <property type="match status" value="1"/>
</dbReference>
<evidence type="ECO:0000256" key="18">
    <source>
        <dbReference type="ARBA" id="ARBA00047855"/>
    </source>
</evidence>
<evidence type="ECO:0000313" key="28">
    <source>
        <dbReference type="EnsemblMetazoa" id="PPA21563.1"/>
    </source>
</evidence>
<dbReference type="Proteomes" id="UP000005239">
    <property type="component" value="Unassembled WGS sequence"/>
</dbReference>
<comment type="subcellular location">
    <subcellularLocation>
        <location evidence="26">Endoplasmic reticulum membrane</location>
    </subcellularLocation>
    <subcellularLocation>
        <location evidence="2">Microsome membrane</location>
    </subcellularLocation>
</comment>
<evidence type="ECO:0000313" key="29">
    <source>
        <dbReference type="Proteomes" id="UP000005239"/>
    </source>
</evidence>
<comment type="catalytic activity">
    <reaction evidence="19">
        <text>NADPH + O2 + H(+) = H2O2 + NADP(+)</text>
        <dbReference type="Rhea" id="RHEA:11260"/>
        <dbReference type="ChEBI" id="CHEBI:15378"/>
        <dbReference type="ChEBI" id="CHEBI:15379"/>
        <dbReference type="ChEBI" id="CHEBI:16240"/>
        <dbReference type="ChEBI" id="CHEBI:57783"/>
        <dbReference type="ChEBI" id="CHEBI:58349"/>
        <dbReference type="EC" id="1.6.3.1"/>
    </reaction>
    <physiologicalReaction direction="left-to-right" evidence="19">
        <dbReference type="Rhea" id="RHEA:11261"/>
    </physiologicalReaction>
</comment>